<dbReference type="AlphaFoldDB" id="A0A0J8RTM8"/>
<dbReference type="OrthoDB" id="14339at2759"/>
<dbReference type="PANTHER" id="PTHR37332">
    <property type="entry name" value="EXPRESSED PROTEIN"/>
    <property type="match status" value="1"/>
</dbReference>
<evidence type="ECO:0000313" key="2">
    <source>
        <dbReference type="Proteomes" id="UP000054563"/>
    </source>
</evidence>
<proteinExistence type="predicted"/>
<protein>
    <submittedName>
        <fullName evidence="1">Uncharacterized protein</fullName>
    </submittedName>
</protein>
<reference evidence="2" key="1">
    <citation type="journal article" date="2010" name="Genome Res.">
        <title>Population genomic sequencing of Coccidioides fungi reveals recent hybridization and transposon control.</title>
        <authorList>
            <person name="Neafsey D.E."/>
            <person name="Barker B.M."/>
            <person name="Sharpton T.J."/>
            <person name="Stajich J.E."/>
            <person name="Park D.J."/>
            <person name="Whiston E."/>
            <person name="Hung C.-Y."/>
            <person name="McMahan C."/>
            <person name="White J."/>
            <person name="Sykes S."/>
            <person name="Heiman D."/>
            <person name="Young S."/>
            <person name="Zeng Q."/>
            <person name="Abouelleil A."/>
            <person name="Aftuck L."/>
            <person name="Bessette D."/>
            <person name="Brown A."/>
            <person name="FitzGerald M."/>
            <person name="Lui A."/>
            <person name="Macdonald J.P."/>
            <person name="Priest M."/>
            <person name="Orbach M.J."/>
            <person name="Galgiani J.N."/>
            <person name="Kirkland T.N."/>
            <person name="Cole G.T."/>
            <person name="Birren B.W."/>
            <person name="Henn M.R."/>
            <person name="Taylor J.W."/>
            <person name="Rounsley S.D."/>
        </authorList>
    </citation>
    <scope>NUCLEOTIDE SEQUENCE [LARGE SCALE GENOMIC DNA]</scope>
    <source>
        <strain evidence="2">H538.4</strain>
    </source>
</reference>
<evidence type="ECO:0000313" key="1">
    <source>
        <dbReference type="EMBL" id="KMU87324.1"/>
    </source>
</evidence>
<organism evidence="1 2">
    <name type="scientific">Coccidioides immitis H538.4</name>
    <dbReference type="NCBI Taxonomy" id="396776"/>
    <lineage>
        <taxon>Eukaryota</taxon>
        <taxon>Fungi</taxon>
        <taxon>Dikarya</taxon>
        <taxon>Ascomycota</taxon>
        <taxon>Pezizomycotina</taxon>
        <taxon>Eurotiomycetes</taxon>
        <taxon>Eurotiomycetidae</taxon>
        <taxon>Onygenales</taxon>
        <taxon>Onygenaceae</taxon>
        <taxon>Coccidioides</taxon>
    </lineage>
</organism>
<dbReference type="Proteomes" id="UP000054563">
    <property type="component" value="Unassembled WGS sequence"/>
</dbReference>
<sequence>MEPTRMKNMYAATSAFESVNGMAGVTPQTPATAYGVQNASAIYLHIHETSAKRIQTLDYLRKGHEGRVYWFNTIHFTRADVSRLPYFEKRKLARRAINYLLLGLSVPPILDVSSNPFEYLRSFNALLIEFEAFQQIHPGRWRFCIDSRAGANSTNVQAINSHWHQSSASKLSDRNRTAHAIKRSVRAQSNDGEYRVCHECCLRSGHLSIHFRIFRSTSGGRIYLSLDPHTTLRPGLFRDICDIMRRPH</sequence>
<dbReference type="EMBL" id="DS016997">
    <property type="protein sequence ID" value="KMU87324.1"/>
    <property type="molecule type" value="Genomic_DNA"/>
</dbReference>
<gene>
    <name evidence="1" type="ORF">CIHG_04769</name>
</gene>
<dbReference type="PANTHER" id="PTHR37332:SF1">
    <property type="entry name" value="ELMO DOMAIN-CONTAINING PROTEIN"/>
    <property type="match status" value="1"/>
</dbReference>
<accession>A0A0J8RTM8</accession>
<name>A0A0J8RTM8_COCIT</name>
<dbReference type="VEuPathDB" id="FungiDB:CIHG_04769"/>